<keyword evidence="2" id="KW-0411">Iron-sulfur</keyword>
<reference evidence="4 5" key="1">
    <citation type="submission" date="2016-08" db="EMBL/GenBank/DDBJ databases">
        <authorList>
            <person name="Seilhamer J.J."/>
        </authorList>
    </citation>
    <scope>NUCLEOTIDE SEQUENCE [LARGE SCALE GENOMIC DNA]</scope>
    <source>
        <strain evidence="4">M3/6</strain>
    </source>
</reference>
<sequence length="375" mass="43238">MAGIYIHIPFCKIRCTYCDFYTGTNETQMDAFVDALCVEARIRKDEISEPVKTIYFGGGTPSRLRQEHFERIFDVLLHHYSIVPEVEITVEANPDDLSEAYVEMLSRLPLNRLSMGIQSFNDGELKFLSRRHSAQQAIDAVRRCQQHGFGNISIDLMYGLPQQTEEIWRHNLTQAIALDVPHISSYHLIYEEKTKMYRLLQAGRIKPAEEELSTAMFAMLIDRLTSHGYIHYEISAFGKEGHFSRHNSSYWKNEKYLGLGPAAHSFDGDNRTLNVPSLMRYIKGVESGVLDRETEHLSLSEKYNEAILTGLRTMWGLDLTELTACFGNEFHHYCMENARKYLDRNLLRIKDGRMKLTREGIFISDGIMSDLMWVG</sequence>
<keyword evidence="2" id="KW-0143">Chaperone</keyword>
<dbReference type="STRING" id="1642647.PSM36_1290"/>
<dbReference type="PANTHER" id="PTHR13932:SF5">
    <property type="entry name" value="RADICAL S-ADENOSYL METHIONINE DOMAIN-CONTAINING PROTEIN 1, MITOCHONDRIAL"/>
    <property type="match status" value="1"/>
</dbReference>
<keyword evidence="2" id="KW-0949">S-adenosyl-L-methionine</keyword>
<dbReference type="GO" id="GO:0051539">
    <property type="term" value="F:4 iron, 4 sulfur cluster binding"/>
    <property type="evidence" value="ECO:0007669"/>
    <property type="project" value="UniProtKB-UniRule"/>
</dbReference>
<dbReference type="SFLD" id="SFLDF00562">
    <property type="entry name" value="HemN-like__clustered_with_heat"/>
    <property type="match status" value="1"/>
</dbReference>
<dbReference type="InterPro" id="IPR004559">
    <property type="entry name" value="HemW-like"/>
</dbReference>
<dbReference type="SFLD" id="SFLDG01065">
    <property type="entry name" value="anaerobic_coproporphyrinogen-I"/>
    <property type="match status" value="1"/>
</dbReference>
<feature type="domain" description="Radical SAM core" evidence="3">
    <location>
        <begin position="1"/>
        <end position="230"/>
    </location>
</feature>
<dbReference type="GO" id="GO:0006779">
    <property type="term" value="P:porphyrin-containing compound biosynthetic process"/>
    <property type="evidence" value="ECO:0007669"/>
    <property type="project" value="InterPro"/>
</dbReference>
<dbReference type="PROSITE" id="PS51918">
    <property type="entry name" value="RADICAL_SAM"/>
    <property type="match status" value="1"/>
</dbReference>
<evidence type="ECO:0000313" key="4">
    <source>
        <dbReference type="EMBL" id="SCD20113.1"/>
    </source>
</evidence>
<dbReference type="InterPro" id="IPR058240">
    <property type="entry name" value="rSAM_sf"/>
</dbReference>
<comment type="function">
    <text evidence="2">Probably acts as a heme chaperone, transferring heme to an unknown acceptor. Binds one molecule of heme per monomer, possibly covalently. Binds 1 [4Fe-4S] cluster. The cluster is coordinated with 3 cysteines and an exchangeable S-adenosyl-L-methionine.</text>
</comment>
<dbReference type="GO" id="GO:0004109">
    <property type="term" value="F:coproporphyrinogen oxidase activity"/>
    <property type="evidence" value="ECO:0007669"/>
    <property type="project" value="InterPro"/>
</dbReference>
<dbReference type="EMBL" id="LT605205">
    <property type="protein sequence ID" value="SCD20113.1"/>
    <property type="molecule type" value="Genomic_DNA"/>
</dbReference>
<dbReference type="Proteomes" id="UP000187464">
    <property type="component" value="Chromosome I"/>
</dbReference>
<dbReference type="Gene3D" id="3.80.30.20">
    <property type="entry name" value="tm_1862 like domain"/>
    <property type="match status" value="1"/>
</dbReference>
<keyword evidence="2" id="KW-0408">Iron</keyword>
<accession>A0A1R3SUX7</accession>
<dbReference type="KEGG" id="psac:PSM36_1290"/>
<dbReference type="InterPro" id="IPR010723">
    <property type="entry name" value="HemN_C"/>
</dbReference>
<dbReference type="InterPro" id="IPR007197">
    <property type="entry name" value="rSAM"/>
</dbReference>
<dbReference type="Pfam" id="PF06969">
    <property type="entry name" value="HemN_C"/>
    <property type="match status" value="1"/>
</dbReference>
<comment type="subcellular location">
    <subcellularLocation>
        <location evidence="2">Cytoplasm</location>
    </subcellularLocation>
</comment>
<dbReference type="Pfam" id="PF04055">
    <property type="entry name" value="Radical_SAM"/>
    <property type="match status" value="1"/>
</dbReference>
<dbReference type="GO" id="GO:0046872">
    <property type="term" value="F:metal ion binding"/>
    <property type="evidence" value="ECO:0007669"/>
    <property type="project" value="UniProtKB-UniRule"/>
</dbReference>
<evidence type="ECO:0000259" key="3">
    <source>
        <dbReference type="PROSITE" id="PS51918"/>
    </source>
</evidence>
<proteinExistence type="inferred from homology"/>
<protein>
    <recommendedName>
        <fullName evidence="2">Heme chaperone HemW</fullName>
    </recommendedName>
</protein>
<name>A0A1R3SUX7_9BACT</name>
<dbReference type="InterPro" id="IPR034505">
    <property type="entry name" value="Coproporphyrinogen-III_oxidase"/>
</dbReference>
<keyword evidence="2" id="KW-0479">Metal-binding</keyword>
<dbReference type="SUPFAM" id="SSF102114">
    <property type="entry name" value="Radical SAM enzymes"/>
    <property type="match status" value="1"/>
</dbReference>
<gene>
    <name evidence="4" type="ORF">PSM36_1290</name>
</gene>
<keyword evidence="5" id="KW-1185">Reference proteome</keyword>
<dbReference type="GO" id="GO:0005737">
    <property type="term" value="C:cytoplasm"/>
    <property type="evidence" value="ECO:0007669"/>
    <property type="project" value="UniProtKB-SubCell"/>
</dbReference>
<evidence type="ECO:0000313" key="5">
    <source>
        <dbReference type="Proteomes" id="UP000187464"/>
    </source>
</evidence>
<dbReference type="InterPro" id="IPR023404">
    <property type="entry name" value="rSAM_horseshoe"/>
</dbReference>
<dbReference type="RefSeq" id="WP_076929885.1">
    <property type="nucleotide sequence ID" value="NZ_DAMBAO010000010.1"/>
</dbReference>
<evidence type="ECO:0000256" key="1">
    <source>
        <dbReference type="ARBA" id="ARBA00006100"/>
    </source>
</evidence>
<organism evidence="4 5">
    <name type="scientific">Proteiniphilum saccharofermentans</name>
    <dbReference type="NCBI Taxonomy" id="1642647"/>
    <lineage>
        <taxon>Bacteria</taxon>
        <taxon>Pseudomonadati</taxon>
        <taxon>Bacteroidota</taxon>
        <taxon>Bacteroidia</taxon>
        <taxon>Bacteroidales</taxon>
        <taxon>Dysgonomonadaceae</taxon>
        <taxon>Proteiniphilum</taxon>
    </lineage>
</organism>
<dbReference type="InterPro" id="IPR006638">
    <property type="entry name" value="Elp3/MiaA/NifB-like_rSAM"/>
</dbReference>
<dbReference type="SFLD" id="SFLDF00288">
    <property type="entry name" value="HemN-like__clustered_with_nucl"/>
    <property type="match status" value="1"/>
</dbReference>
<dbReference type="SMART" id="SM00729">
    <property type="entry name" value="Elp3"/>
    <property type="match status" value="1"/>
</dbReference>
<dbReference type="NCBIfam" id="TIGR00539">
    <property type="entry name" value="hemN_rel"/>
    <property type="match status" value="1"/>
</dbReference>
<dbReference type="SFLD" id="SFLDS00029">
    <property type="entry name" value="Radical_SAM"/>
    <property type="match status" value="1"/>
</dbReference>
<dbReference type="CDD" id="cd01335">
    <property type="entry name" value="Radical_SAM"/>
    <property type="match status" value="1"/>
</dbReference>
<keyword evidence="2" id="KW-0349">Heme</keyword>
<keyword evidence="2" id="KW-0004">4Fe-4S</keyword>
<evidence type="ECO:0000256" key="2">
    <source>
        <dbReference type="RuleBase" id="RU364116"/>
    </source>
</evidence>
<dbReference type="AlphaFoldDB" id="A0A1R3SUX7"/>
<keyword evidence="2" id="KW-0963">Cytoplasm</keyword>
<dbReference type="PANTHER" id="PTHR13932">
    <property type="entry name" value="COPROPORPHYRINIGEN III OXIDASE"/>
    <property type="match status" value="1"/>
</dbReference>
<comment type="similarity">
    <text evidence="1">Belongs to the anaerobic coproporphyrinogen-III oxidase family. HemW subfamily.</text>
</comment>